<evidence type="ECO:0000256" key="1">
    <source>
        <dbReference type="SAM" id="SignalP"/>
    </source>
</evidence>
<dbReference type="EMBL" id="AJWK01018433">
    <property type="status" value="NOT_ANNOTATED_CDS"/>
    <property type="molecule type" value="Genomic_DNA"/>
</dbReference>
<reference evidence="2" key="1">
    <citation type="submission" date="2020-05" db="UniProtKB">
        <authorList>
            <consortium name="EnsemblMetazoa"/>
        </authorList>
    </citation>
    <scope>IDENTIFICATION</scope>
    <source>
        <strain evidence="2">Jacobina</strain>
    </source>
</reference>
<evidence type="ECO:0008006" key="4">
    <source>
        <dbReference type="Google" id="ProtNLM"/>
    </source>
</evidence>
<keyword evidence="1" id="KW-0732">Signal</keyword>
<accession>A0A1B0CM99</accession>
<proteinExistence type="predicted"/>
<name>A0A1B0CM99_LUTLO</name>
<feature type="chain" id="PRO_5008405921" description="Secreted protein" evidence="1">
    <location>
        <begin position="18"/>
        <end position="366"/>
    </location>
</feature>
<organism evidence="2 3">
    <name type="scientific">Lutzomyia longipalpis</name>
    <name type="common">Sand fly</name>
    <dbReference type="NCBI Taxonomy" id="7200"/>
    <lineage>
        <taxon>Eukaryota</taxon>
        <taxon>Metazoa</taxon>
        <taxon>Ecdysozoa</taxon>
        <taxon>Arthropoda</taxon>
        <taxon>Hexapoda</taxon>
        <taxon>Insecta</taxon>
        <taxon>Pterygota</taxon>
        <taxon>Neoptera</taxon>
        <taxon>Endopterygota</taxon>
        <taxon>Diptera</taxon>
        <taxon>Nematocera</taxon>
        <taxon>Psychodoidea</taxon>
        <taxon>Psychodidae</taxon>
        <taxon>Lutzomyia</taxon>
        <taxon>Lutzomyia</taxon>
    </lineage>
</organism>
<evidence type="ECO:0000313" key="2">
    <source>
        <dbReference type="EnsemblMetazoa" id="LLOJ005787-PA"/>
    </source>
</evidence>
<evidence type="ECO:0000313" key="3">
    <source>
        <dbReference type="Proteomes" id="UP000092461"/>
    </source>
</evidence>
<dbReference type="Gene3D" id="1.10.287.2250">
    <property type="match status" value="1"/>
</dbReference>
<dbReference type="EMBL" id="AJWK01018432">
    <property type="status" value="NOT_ANNOTATED_CDS"/>
    <property type="molecule type" value="Genomic_DNA"/>
</dbReference>
<feature type="signal peptide" evidence="1">
    <location>
        <begin position="1"/>
        <end position="17"/>
    </location>
</feature>
<dbReference type="VEuPathDB" id="VectorBase:LLONM1_008778"/>
<dbReference type="EnsemblMetazoa" id="LLOJ005787-RA">
    <property type="protein sequence ID" value="LLOJ005787-PA"/>
    <property type="gene ID" value="LLOJ005787"/>
</dbReference>
<sequence>FLVQFFFFILYLRTAHSTNPPKWEKVHTVKGNLIIPYAEISEPFYAWYDENSGRSRIDYYGGMVKTYQLTHSVSSVPSEWKDLAKGIQKCCEMLKIFLCVLLLVMLNGAHSTNPPKWEKVHTVKGNLIIPYAEISEPFYAWYDENSGRSRIDYYGGMVKTYQLTHSGTFGTSLKVAPVTTDDTLNHVTCLQVNGTDDNKIEVQSVLPNAKDFRLIGTEDVVGLPCDKFYYEEVIGQKKNTYTLWVRYKKSPKYPAARMPIPVRYEMRGFNTLLGSHYDHYYLEYDYYSHEDIPDEIFEVDMDEPCTGFPGPGAGHYATFNPMKEFVHPRSTEHVEDEFRRFITKHGKDFGSDLEQEYRRNVFTHNL</sequence>
<protein>
    <recommendedName>
        <fullName evidence="4">Secreted protein</fullName>
    </recommendedName>
</protein>
<dbReference type="Proteomes" id="UP000092461">
    <property type="component" value="Unassembled WGS sequence"/>
</dbReference>
<dbReference type="AlphaFoldDB" id="A0A1B0CM99"/>
<dbReference type="VEuPathDB" id="VectorBase:LLOJ005787"/>
<keyword evidence="3" id="KW-1185">Reference proteome</keyword>